<comment type="caution">
    <text evidence="1">The sequence shown here is derived from an EMBL/GenBank/DDBJ whole genome shotgun (WGS) entry which is preliminary data.</text>
</comment>
<evidence type="ECO:0000313" key="1">
    <source>
        <dbReference type="EMBL" id="MBE5063904.1"/>
    </source>
</evidence>
<name>A0ABR9RLR1_9FIRM</name>
<dbReference type="Proteomes" id="UP000758652">
    <property type="component" value="Unassembled WGS sequence"/>
</dbReference>
<dbReference type="InterPro" id="IPR025462">
    <property type="entry name" value="DUF4313"/>
</dbReference>
<dbReference type="EMBL" id="JADCKL010000011">
    <property type="protein sequence ID" value="MBE5063904.1"/>
    <property type="molecule type" value="Genomic_DNA"/>
</dbReference>
<dbReference type="Pfam" id="PF14190">
    <property type="entry name" value="DUF4313"/>
    <property type="match status" value="1"/>
</dbReference>
<sequence length="122" mass="14479">MLEYEAFGRKYPIQLKVTSYLNNGNLAIQMYDWIEGYPEPWAMLTVNLWDMCEKDCAYVDTNNNGKKILDWIKTNNLGRVTGRERCSGYCKYPEVHFNEERLRELDPDGYEKYEEQFRQAAA</sequence>
<keyword evidence="2" id="KW-1185">Reference proteome</keyword>
<evidence type="ECO:0000313" key="2">
    <source>
        <dbReference type="Proteomes" id="UP000758652"/>
    </source>
</evidence>
<accession>A0ABR9RLR1</accession>
<gene>
    <name evidence="1" type="ORF">INF30_11635</name>
</gene>
<organism evidence="1 2">
    <name type="scientific">Claveliimonas monacensis</name>
    <dbReference type="NCBI Taxonomy" id="2779351"/>
    <lineage>
        <taxon>Bacteria</taxon>
        <taxon>Bacillati</taxon>
        <taxon>Bacillota</taxon>
        <taxon>Clostridia</taxon>
        <taxon>Lachnospirales</taxon>
        <taxon>Lachnospiraceae</taxon>
        <taxon>Claveliimonas</taxon>
    </lineage>
</organism>
<reference evidence="1 2" key="1">
    <citation type="submission" date="2020-10" db="EMBL/GenBank/DDBJ databases">
        <title>ChiBAC.</title>
        <authorList>
            <person name="Zenner C."/>
            <person name="Hitch T.C.A."/>
            <person name="Clavel T."/>
        </authorList>
    </citation>
    <scope>NUCLEOTIDE SEQUENCE [LARGE SCALE GENOMIC DNA]</scope>
    <source>
        <strain evidence="1 2">DSM 108991</strain>
    </source>
</reference>
<proteinExistence type="predicted"/>
<protein>
    <submittedName>
        <fullName evidence="1">DUF4313 domain-containing protein</fullName>
    </submittedName>
</protein>